<sequence length="77" mass="8915">MQNINLRNCSEMVAEANYDAVAQTLLLTYQSGNTTIAYQGVPDTIFRELCQSDYPDLCIRFKIQASHPFRRVDRERN</sequence>
<dbReference type="OrthoDB" id="1495235at2"/>
<dbReference type="STRING" id="478744.SAMN05444359_10786"/>
<evidence type="ECO:0000259" key="1">
    <source>
        <dbReference type="Pfam" id="PF13619"/>
    </source>
</evidence>
<dbReference type="RefSeq" id="WP_090167173.1">
    <property type="nucleotide sequence ID" value="NZ_FOFB01000007.1"/>
</dbReference>
<proteinExistence type="predicted"/>
<organism evidence="2 3">
    <name type="scientific">Neolewinella agarilytica</name>
    <dbReference type="NCBI Taxonomy" id="478744"/>
    <lineage>
        <taxon>Bacteria</taxon>
        <taxon>Pseudomonadati</taxon>
        <taxon>Bacteroidota</taxon>
        <taxon>Saprospiria</taxon>
        <taxon>Saprospirales</taxon>
        <taxon>Lewinellaceae</taxon>
        <taxon>Neolewinella</taxon>
    </lineage>
</organism>
<dbReference type="AlphaFoldDB" id="A0A1H9EI45"/>
<accession>A0A1H9EI45</accession>
<dbReference type="Proteomes" id="UP000199021">
    <property type="component" value="Unassembled WGS sequence"/>
</dbReference>
<gene>
    <name evidence="2" type="ORF">SAMN05444359_10786</name>
</gene>
<evidence type="ECO:0000313" key="2">
    <source>
        <dbReference type="EMBL" id="SEQ25285.1"/>
    </source>
</evidence>
<dbReference type="InterPro" id="IPR025309">
    <property type="entry name" value="KTSC_dom"/>
</dbReference>
<reference evidence="3" key="1">
    <citation type="submission" date="2016-10" db="EMBL/GenBank/DDBJ databases">
        <authorList>
            <person name="Varghese N."/>
            <person name="Submissions S."/>
        </authorList>
    </citation>
    <scope>NUCLEOTIDE SEQUENCE [LARGE SCALE GENOMIC DNA]</scope>
    <source>
        <strain evidence="3">DSM 24740</strain>
    </source>
</reference>
<keyword evidence="3" id="KW-1185">Reference proteome</keyword>
<protein>
    <submittedName>
        <fullName evidence="2">KTSC domain-containing protein</fullName>
    </submittedName>
</protein>
<name>A0A1H9EI45_9BACT</name>
<dbReference type="Pfam" id="PF13619">
    <property type="entry name" value="KTSC"/>
    <property type="match status" value="1"/>
</dbReference>
<evidence type="ECO:0000313" key="3">
    <source>
        <dbReference type="Proteomes" id="UP000199021"/>
    </source>
</evidence>
<dbReference type="InParanoid" id="A0A1H9EI45"/>
<feature type="domain" description="KTSC" evidence="1">
    <location>
        <begin position="10"/>
        <end position="53"/>
    </location>
</feature>
<dbReference type="EMBL" id="FOFB01000007">
    <property type="protein sequence ID" value="SEQ25285.1"/>
    <property type="molecule type" value="Genomic_DNA"/>
</dbReference>